<comment type="subcellular location">
    <subcellularLocation>
        <location evidence="1 10">Cell outer membrane</location>
        <topology evidence="1 10">Multi-pass membrane protein</topology>
    </subcellularLocation>
</comment>
<sequence>MKGKFKGISTLFLALIVQISFAQEKTISGTVSDSSGGLPGVSVLIKGTTTGTETDFDGKYTIKTKVGDILVFSYLGYKSVEKTVGASKTIDVTMVEDANVLEEVVLTALGTEKKKDDDLSSTSVVKVAQLQKSGEAGLLQGLSGKTSGINITRNSGDPGAGAYIQIRGQNTILGDSSPLIVLDGAIISNSAIGGGTAGVVQQSRLNDINPEDIESISVLKGASAAAIYGTGAANGVLVIKTKRGKGVKGRWKVDVKSALSFDQVNREWDKQSTFGQGWRGSDHLTGSGLSNTGFSYGAKISTRAGGPDTVNTSGAYFQADNGTLYYPITQKNSTEVFNSANRNAVFKTGVVYDNNVSFSYAGEKSRTFASLSNWDQEGIYRGASDYRRTSVRLNNDTDFSDKFTLKMSATYINIESNRVQTGSNLNGLYLGYLRTSPDFDIRDYRGTHFDANGIPTPNSHRGYRQHLGSARTFDPVNGTFSYNSPAYNNPLWTINEQKNLNEVNRFIIAPEFVYKINDDLSLTGRYSVDYYQDNRINFWPSGSAGDGTNGLFGEDRITESNQNYTVFLTGTKNINSDLRLDYTVGTQFTQNSYKRLSADESNFTNPDALDFLNVGNAVSANSNTTDFISKTRKSGAFALLNFDYKNEFLLELTGRGEYVSTLPNAGLIFYPSASAGWNFTKYLENVDFLSFGKMRVSYGEVGIEAAPYLTSTVITTGGVFSGWGDGYEGALYGNPLAQSSQRGNPDLKEERIKEFEVGFDTRFLENRVSLSFTYYNRTSSDVLLNLPLAPSTGFGSQSVNAAEISNKGIEIDLTGRIIQNEDVNWNMNLTFTRNRNMVEDLAGSAYFALNGFTSNSSGIAEGQPFGVLRGTAYARDASGNLILNANGFPTAAATETYLGDPNPEWRGSLGTSVSYKGFTLSALLETSQGNDVWNGTRGVLYFFGIHPDTAVETVASTNLTTAGGATIPAGTTFRGYEVDFGGGPVAVDQDWWTTNGGGFGDVGEPFYEDASWVRLREVSLFYDFPRSLTSKLKIDNIQLGITGRNLALWTKIDGFDPDNNLTGASKGRGLEYFSNPGTQSVLTTLRVSF</sequence>
<evidence type="ECO:0000256" key="11">
    <source>
        <dbReference type="RuleBase" id="RU003357"/>
    </source>
</evidence>
<organism evidence="15 16">
    <name type="scientific">Pseudotenacibaculum haliotis</name>
    <dbReference type="NCBI Taxonomy" id="1862138"/>
    <lineage>
        <taxon>Bacteria</taxon>
        <taxon>Pseudomonadati</taxon>
        <taxon>Bacteroidota</taxon>
        <taxon>Flavobacteriia</taxon>
        <taxon>Flavobacteriales</taxon>
        <taxon>Flavobacteriaceae</taxon>
        <taxon>Pseudotenacibaculum</taxon>
    </lineage>
</organism>
<evidence type="ECO:0000256" key="8">
    <source>
        <dbReference type="ARBA" id="ARBA00023170"/>
    </source>
</evidence>
<dbReference type="Pfam" id="PF07715">
    <property type="entry name" value="Plug"/>
    <property type="match status" value="1"/>
</dbReference>
<keyword evidence="3 10" id="KW-1134">Transmembrane beta strand</keyword>
<dbReference type="InterPro" id="IPR037066">
    <property type="entry name" value="Plug_dom_sf"/>
</dbReference>
<comment type="similarity">
    <text evidence="10 11">Belongs to the TonB-dependent receptor family.</text>
</comment>
<dbReference type="EMBL" id="JBHULH010000001">
    <property type="protein sequence ID" value="MFD2566320.1"/>
    <property type="molecule type" value="Genomic_DNA"/>
</dbReference>
<feature type="domain" description="TonB-dependent receptor plug" evidence="14">
    <location>
        <begin position="116"/>
        <end position="236"/>
    </location>
</feature>
<gene>
    <name evidence="15" type="ORF">ACFSRZ_02980</name>
</gene>
<evidence type="ECO:0000313" key="16">
    <source>
        <dbReference type="Proteomes" id="UP001597508"/>
    </source>
</evidence>
<evidence type="ECO:0000256" key="12">
    <source>
        <dbReference type="SAM" id="SignalP"/>
    </source>
</evidence>
<dbReference type="InterPro" id="IPR012910">
    <property type="entry name" value="Plug_dom"/>
</dbReference>
<dbReference type="InterPro" id="IPR000531">
    <property type="entry name" value="Beta-barrel_TonB"/>
</dbReference>
<keyword evidence="4 10" id="KW-0812">Transmembrane</keyword>
<evidence type="ECO:0000313" key="15">
    <source>
        <dbReference type="EMBL" id="MFD2566320.1"/>
    </source>
</evidence>
<evidence type="ECO:0000256" key="4">
    <source>
        <dbReference type="ARBA" id="ARBA00022692"/>
    </source>
</evidence>
<evidence type="ECO:0000256" key="5">
    <source>
        <dbReference type="ARBA" id="ARBA00022729"/>
    </source>
</evidence>
<evidence type="ECO:0000256" key="7">
    <source>
        <dbReference type="ARBA" id="ARBA00023136"/>
    </source>
</evidence>
<dbReference type="NCBIfam" id="TIGR04057">
    <property type="entry name" value="SusC_RagA_signa"/>
    <property type="match status" value="1"/>
</dbReference>
<keyword evidence="8" id="KW-0675">Receptor</keyword>
<feature type="domain" description="TonB-dependent receptor-like beta-barrel" evidence="13">
    <location>
        <begin position="461"/>
        <end position="1035"/>
    </location>
</feature>
<dbReference type="PANTHER" id="PTHR30069:SF29">
    <property type="entry name" value="HEMOGLOBIN AND HEMOGLOBIN-HAPTOGLOBIN-BINDING PROTEIN 1-RELATED"/>
    <property type="match status" value="1"/>
</dbReference>
<dbReference type="InterPro" id="IPR023996">
    <property type="entry name" value="TonB-dep_OMP_SusC/RagA"/>
</dbReference>
<dbReference type="Gene3D" id="2.60.40.1120">
    <property type="entry name" value="Carboxypeptidase-like, regulatory domain"/>
    <property type="match status" value="1"/>
</dbReference>
<dbReference type="SUPFAM" id="SSF49464">
    <property type="entry name" value="Carboxypeptidase regulatory domain-like"/>
    <property type="match status" value="1"/>
</dbReference>
<dbReference type="InterPro" id="IPR008969">
    <property type="entry name" value="CarboxyPept-like_regulatory"/>
</dbReference>
<feature type="chain" id="PRO_5046794284" evidence="12">
    <location>
        <begin position="23"/>
        <end position="1089"/>
    </location>
</feature>
<dbReference type="InterPro" id="IPR023997">
    <property type="entry name" value="TonB-dep_OMP_SusC/RagA_CS"/>
</dbReference>
<proteinExistence type="inferred from homology"/>
<dbReference type="Pfam" id="PF13715">
    <property type="entry name" value="CarbopepD_reg_2"/>
    <property type="match status" value="1"/>
</dbReference>
<evidence type="ECO:0000256" key="1">
    <source>
        <dbReference type="ARBA" id="ARBA00004571"/>
    </source>
</evidence>
<evidence type="ECO:0000256" key="9">
    <source>
        <dbReference type="ARBA" id="ARBA00023237"/>
    </source>
</evidence>
<dbReference type="Proteomes" id="UP001597508">
    <property type="component" value="Unassembled WGS sequence"/>
</dbReference>
<dbReference type="Gene3D" id="2.170.130.10">
    <property type="entry name" value="TonB-dependent receptor, plug domain"/>
    <property type="match status" value="1"/>
</dbReference>
<keyword evidence="5 12" id="KW-0732">Signal</keyword>
<keyword evidence="9 10" id="KW-0998">Cell outer membrane</keyword>
<keyword evidence="6 11" id="KW-0798">TonB box</keyword>
<keyword evidence="16" id="KW-1185">Reference proteome</keyword>
<dbReference type="SUPFAM" id="SSF56935">
    <property type="entry name" value="Porins"/>
    <property type="match status" value="1"/>
</dbReference>
<evidence type="ECO:0000259" key="13">
    <source>
        <dbReference type="Pfam" id="PF00593"/>
    </source>
</evidence>
<keyword evidence="2 10" id="KW-0813">Transport</keyword>
<keyword evidence="7 10" id="KW-0472">Membrane</keyword>
<evidence type="ECO:0000256" key="10">
    <source>
        <dbReference type="PROSITE-ProRule" id="PRU01360"/>
    </source>
</evidence>
<name>A0ABW5LNT8_9FLAO</name>
<dbReference type="PROSITE" id="PS52016">
    <property type="entry name" value="TONB_DEPENDENT_REC_3"/>
    <property type="match status" value="1"/>
</dbReference>
<dbReference type="Pfam" id="PF00593">
    <property type="entry name" value="TonB_dep_Rec_b-barrel"/>
    <property type="match status" value="1"/>
</dbReference>
<dbReference type="Gene3D" id="2.40.170.20">
    <property type="entry name" value="TonB-dependent receptor, beta-barrel domain"/>
    <property type="match status" value="1"/>
</dbReference>
<protein>
    <submittedName>
        <fullName evidence="15">SusC/RagA family TonB-linked outer membrane protein</fullName>
    </submittedName>
</protein>
<dbReference type="RefSeq" id="WP_379665028.1">
    <property type="nucleotide sequence ID" value="NZ_JBHULH010000001.1"/>
</dbReference>
<accession>A0ABW5LNT8</accession>
<reference evidence="16" key="1">
    <citation type="journal article" date="2019" name="Int. J. Syst. Evol. Microbiol.">
        <title>The Global Catalogue of Microorganisms (GCM) 10K type strain sequencing project: providing services to taxonomists for standard genome sequencing and annotation.</title>
        <authorList>
            <consortium name="The Broad Institute Genomics Platform"/>
            <consortium name="The Broad Institute Genome Sequencing Center for Infectious Disease"/>
            <person name="Wu L."/>
            <person name="Ma J."/>
        </authorList>
    </citation>
    <scope>NUCLEOTIDE SEQUENCE [LARGE SCALE GENOMIC DNA]</scope>
    <source>
        <strain evidence="16">KCTC 52127</strain>
    </source>
</reference>
<dbReference type="InterPro" id="IPR036942">
    <property type="entry name" value="Beta-barrel_TonB_sf"/>
</dbReference>
<evidence type="ECO:0000259" key="14">
    <source>
        <dbReference type="Pfam" id="PF07715"/>
    </source>
</evidence>
<dbReference type="PANTHER" id="PTHR30069">
    <property type="entry name" value="TONB-DEPENDENT OUTER MEMBRANE RECEPTOR"/>
    <property type="match status" value="1"/>
</dbReference>
<evidence type="ECO:0000256" key="2">
    <source>
        <dbReference type="ARBA" id="ARBA00022448"/>
    </source>
</evidence>
<dbReference type="NCBIfam" id="TIGR04056">
    <property type="entry name" value="OMP_RagA_SusC"/>
    <property type="match status" value="1"/>
</dbReference>
<feature type="signal peptide" evidence="12">
    <location>
        <begin position="1"/>
        <end position="22"/>
    </location>
</feature>
<comment type="caution">
    <text evidence="15">The sequence shown here is derived from an EMBL/GenBank/DDBJ whole genome shotgun (WGS) entry which is preliminary data.</text>
</comment>
<evidence type="ECO:0000256" key="3">
    <source>
        <dbReference type="ARBA" id="ARBA00022452"/>
    </source>
</evidence>
<dbReference type="InterPro" id="IPR039426">
    <property type="entry name" value="TonB-dep_rcpt-like"/>
</dbReference>
<evidence type="ECO:0000256" key="6">
    <source>
        <dbReference type="ARBA" id="ARBA00023077"/>
    </source>
</evidence>